<evidence type="ECO:0000256" key="1">
    <source>
        <dbReference type="ARBA" id="ARBA00007137"/>
    </source>
</evidence>
<reference evidence="4 5" key="1">
    <citation type="submission" date="2016-10" db="EMBL/GenBank/DDBJ databases">
        <title>Complete Genome Sequence of Peptococcaceae strain DCMF.</title>
        <authorList>
            <person name="Edwards R.J."/>
            <person name="Holland S.I."/>
            <person name="Deshpande N.P."/>
            <person name="Wong Y.K."/>
            <person name="Ertan H."/>
            <person name="Manefield M."/>
            <person name="Russell T.L."/>
            <person name="Lee M.J."/>
        </authorList>
    </citation>
    <scope>NUCLEOTIDE SEQUENCE [LARGE SCALE GENOMIC DNA]</scope>
    <source>
        <strain evidence="4 5">DCMF</strain>
    </source>
</reference>
<evidence type="ECO:0000256" key="2">
    <source>
        <dbReference type="ARBA" id="ARBA00022603"/>
    </source>
</evidence>
<dbReference type="EMBL" id="CP017634">
    <property type="protein sequence ID" value="ATW28139.1"/>
    <property type="molecule type" value="Genomic_DNA"/>
</dbReference>
<dbReference type="InterPro" id="IPR010426">
    <property type="entry name" value="MTTB_MeTrfase"/>
</dbReference>
<gene>
    <name evidence="4" type="ORF">DCMF_28330</name>
</gene>
<dbReference type="KEGG" id="fwa:DCMF_28330"/>
<evidence type="ECO:0000256" key="3">
    <source>
        <dbReference type="ARBA" id="ARBA00022679"/>
    </source>
</evidence>
<dbReference type="AlphaFoldDB" id="A0A3G1L0H6"/>
<accession>A0A3G1L0H6</accession>
<evidence type="ECO:0000313" key="5">
    <source>
        <dbReference type="Proteomes" id="UP000323521"/>
    </source>
</evidence>
<proteinExistence type="inferred from homology"/>
<dbReference type="Proteomes" id="UP000323521">
    <property type="component" value="Chromosome"/>
</dbReference>
<dbReference type="GO" id="GO:0008168">
    <property type="term" value="F:methyltransferase activity"/>
    <property type="evidence" value="ECO:0007669"/>
    <property type="project" value="UniProtKB-KW"/>
</dbReference>
<keyword evidence="3 4" id="KW-0808">Transferase</keyword>
<protein>
    <submittedName>
        <fullName evidence="4">Trimethylamine methyltransferase</fullName>
    </submittedName>
</protein>
<sequence>MLELGMTMDYAQLVMDNEIARMIKQAVGGIDVTDEDLAVDVIKQVGAAGEFVSHEHTFHHFRRVQSTTRLIDRRMREAWLADGAKDFTQRAYEQAIDILENYKPDPLPAGAAETFRAIIEEAEKEYGVKKK</sequence>
<dbReference type="Gene3D" id="3.20.20.480">
    <property type="entry name" value="Trimethylamine methyltransferase-like"/>
    <property type="match status" value="1"/>
</dbReference>
<organism evidence="4 5">
    <name type="scientific">Formimonas warabiya</name>
    <dbReference type="NCBI Taxonomy" id="1761012"/>
    <lineage>
        <taxon>Bacteria</taxon>
        <taxon>Bacillati</taxon>
        <taxon>Bacillota</taxon>
        <taxon>Clostridia</taxon>
        <taxon>Eubacteriales</taxon>
        <taxon>Peptococcaceae</taxon>
        <taxon>Candidatus Formimonas</taxon>
    </lineage>
</organism>
<name>A0A3G1L0H6_FORW1</name>
<comment type="similarity">
    <text evidence="1">Belongs to the trimethylamine methyltransferase family.</text>
</comment>
<dbReference type="InterPro" id="IPR038601">
    <property type="entry name" value="MttB-like_sf"/>
</dbReference>
<evidence type="ECO:0000313" key="4">
    <source>
        <dbReference type="EMBL" id="ATW28139.1"/>
    </source>
</evidence>
<dbReference type="Pfam" id="PF06253">
    <property type="entry name" value="MTTB"/>
    <property type="match status" value="1"/>
</dbReference>
<dbReference type="GO" id="GO:0032259">
    <property type="term" value="P:methylation"/>
    <property type="evidence" value="ECO:0007669"/>
    <property type="project" value="UniProtKB-KW"/>
</dbReference>
<keyword evidence="5" id="KW-1185">Reference proteome</keyword>
<dbReference type="GO" id="GO:0015948">
    <property type="term" value="P:methanogenesis"/>
    <property type="evidence" value="ECO:0007669"/>
    <property type="project" value="InterPro"/>
</dbReference>
<keyword evidence="2 4" id="KW-0489">Methyltransferase</keyword>